<comment type="function">
    <text evidence="4">Participates in efficiency of electron transfer from plastocyanin to P700 (or cytochrome c553 in algae and cyanobacteria). This plastocyanin-docking protein contributes to the specific association of plastocyanin to PSI.</text>
</comment>
<sequence length="240" mass="24903">MAAMMSLNAVAPAKLSSKMSTGITAKAPVAAKAPVSTVVKASAKDAAAKSAAVAAAVAVAVAAPMVVAPEEAFARDVAPYAGLTPCKKNAAFKKREKQEIKALEKRLKKYEEGSAPALALKATQDKTSARFKAYGEAGLLCGADGLPHLIVDGNLEHLGEFAIPGLGFLYVAGWIGYAGRSYVMLNKEQSKKPTEGEIIIDVPMALGLMMAAGAWPVKAFFELKNGTLTAPASEITVSPR</sequence>
<feature type="transmembrane region" description="Helical" evidence="5">
    <location>
        <begin position="161"/>
        <end position="178"/>
    </location>
</feature>
<evidence type="ECO:0000313" key="7">
    <source>
        <dbReference type="Proteomes" id="UP000001876"/>
    </source>
</evidence>
<dbReference type="GO" id="GO:0015979">
    <property type="term" value="P:photosynthesis"/>
    <property type="evidence" value="ECO:0007669"/>
    <property type="project" value="UniProtKB-UniRule"/>
</dbReference>
<dbReference type="OrthoDB" id="1920411at2759"/>
<proteinExistence type="inferred from homology"/>
<reference evidence="6 7" key="1">
    <citation type="journal article" date="2009" name="Science">
        <title>Green evolution and dynamic adaptations revealed by genomes of the marine picoeukaryotes Micromonas.</title>
        <authorList>
            <person name="Worden A.Z."/>
            <person name="Lee J.H."/>
            <person name="Mock T."/>
            <person name="Rouze P."/>
            <person name="Simmons M.P."/>
            <person name="Aerts A.L."/>
            <person name="Allen A.E."/>
            <person name="Cuvelier M.L."/>
            <person name="Derelle E."/>
            <person name="Everett M.V."/>
            <person name="Foulon E."/>
            <person name="Grimwood J."/>
            <person name="Gundlach H."/>
            <person name="Henrissat B."/>
            <person name="Napoli C."/>
            <person name="McDonald S.M."/>
            <person name="Parker M.S."/>
            <person name="Rombauts S."/>
            <person name="Salamov A."/>
            <person name="Von Dassow P."/>
            <person name="Badger J.H."/>
            <person name="Coutinho P.M."/>
            <person name="Demir E."/>
            <person name="Dubchak I."/>
            <person name="Gentemann C."/>
            <person name="Eikrem W."/>
            <person name="Gready J.E."/>
            <person name="John U."/>
            <person name="Lanier W."/>
            <person name="Lindquist E.A."/>
            <person name="Lucas S."/>
            <person name="Mayer K.F."/>
            <person name="Moreau H."/>
            <person name="Not F."/>
            <person name="Otillar R."/>
            <person name="Panaud O."/>
            <person name="Pangilinan J."/>
            <person name="Paulsen I."/>
            <person name="Piegu B."/>
            <person name="Poliakov A."/>
            <person name="Robbens S."/>
            <person name="Schmutz J."/>
            <person name="Toulza E."/>
            <person name="Wyss T."/>
            <person name="Zelensky A."/>
            <person name="Zhou K."/>
            <person name="Armbrust E.V."/>
            <person name="Bhattacharya D."/>
            <person name="Goodenough U.W."/>
            <person name="Van de Peer Y."/>
            <person name="Grigoriev I.V."/>
        </authorList>
    </citation>
    <scope>NUCLEOTIDE SEQUENCE [LARGE SCALE GENOMIC DNA]</scope>
    <source>
        <strain evidence="6 7">CCMP1545</strain>
    </source>
</reference>
<dbReference type="AlphaFoldDB" id="C1MPX0"/>
<dbReference type="PANTHER" id="PTHR34939:SF1">
    <property type="entry name" value="PHOTOSYSTEM I REACTION CENTER SUBUNIT III, CHLOROPLASTIC"/>
    <property type="match status" value="1"/>
</dbReference>
<evidence type="ECO:0000256" key="2">
    <source>
        <dbReference type="ARBA" id="ARBA00022531"/>
    </source>
</evidence>
<evidence type="ECO:0000256" key="5">
    <source>
        <dbReference type="SAM" id="Phobius"/>
    </source>
</evidence>
<dbReference type="GeneID" id="9683461"/>
<dbReference type="Gene3D" id="1.10.8.110">
    <property type="entry name" value="Photosystem I PsaF, reaction centre subunit III"/>
    <property type="match status" value="1"/>
</dbReference>
<dbReference type="EMBL" id="GG663738">
    <property type="protein sequence ID" value="EEH57610.1"/>
    <property type="molecule type" value="Genomic_DNA"/>
</dbReference>
<keyword evidence="4" id="KW-0150">Chloroplast</keyword>
<dbReference type="InterPro" id="IPR036577">
    <property type="entry name" value="PSI_PsaF_sf"/>
</dbReference>
<accession>C1MPX0</accession>
<dbReference type="GO" id="GO:0009543">
    <property type="term" value="C:chloroplast thylakoid lumen"/>
    <property type="evidence" value="ECO:0007669"/>
    <property type="project" value="UniProtKB-SubCell"/>
</dbReference>
<comment type="subcellular location">
    <subcellularLocation>
        <location evidence="4">Plastid</location>
        <location evidence="4">Chloroplast thylakoid lumen</location>
    </subcellularLocation>
</comment>
<organism evidence="7">
    <name type="scientific">Micromonas pusilla (strain CCMP1545)</name>
    <name type="common">Picoplanktonic green alga</name>
    <dbReference type="NCBI Taxonomy" id="564608"/>
    <lineage>
        <taxon>Eukaryota</taxon>
        <taxon>Viridiplantae</taxon>
        <taxon>Chlorophyta</taxon>
        <taxon>Mamiellophyceae</taxon>
        <taxon>Mamiellales</taxon>
        <taxon>Mamiellaceae</taxon>
        <taxon>Micromonas</taxon>
    </lineage>
</organism>
<dbReference type="eggNOG" id="ENOG502QTZ8">
    <property type="taxonomic scope" value="Eukaryota"/>
</dbReference>
<dbReference type="Proteomes" id="UP000001876">
    <property type="component" value="Unassembled WGS sequence"/>
</dbReference>
<evidence type="ECO:0000313" key="6">
    <source>
        <dbReference type="EMBL" id="EEH57610.1"/>
    </source>
</evidence>
<protein>
    <recommendedName>
        <fullName evidence="4">Photosystem I reaction center subunit III</fullName>
    </recommendedName>
    <alternativeName>
        <fullName evidence="4">PSI-F</fullName>
    </alternativeName>
</protein>
<keyword evidence="5" id="KW-0472">Membrane</keyword>
<dbReference type="OMA" id="CIGWAGR"/>
<dbReference type="GO" id="GO:0009535">
    <property type="term" value="C:chloroplast thylakoid membrane"/>
    <property type="evidence" value="ECO:0007669"/>
    <property type="project" value="TreeGrafter"/>
</dbReference>
<keyword evidence="7" id="KW-1185">Reference proteome</keyword>
<comment type="similarity">
    <text evidence="1 4">Belongs to the PsaF family.</text>
</comment>
<dbReference type="FunFam" id="1.10.8.110:FF:000001">
    <property type="entry name" value="Photosystem I reaction center subunit III"/>
    <property type="match status" value="1"/>
</dbReference>
<evidence type="ECO:0000256" key="1">
    <source>
        <dbReference type="ARBA" id="ARBA00008386"/>
    </source>
</evidence>
<gene>
    <name evidence="6" type="primary">PSAF</name>
    <name evidence="6" type="ORF">MICPUCDRAFT_26202</name>
</gene>
<name>C1MPX0_MICPC</name>
<dbReference type="InterPro" id="IPR003666">
    <property type="entry name" value="PSI_PsaF"/>
</dbReference>
<dbReference type="Pfam" id="PF02507">
    <property type="entry name" value="PSI_PsaF"/>
    <property type="match status" value="1"/>
</dbReference>
<keyword evidence="5" id="KW-1133">Transmembrane helix</keyword>
<dbReference type="SUPFAM" id="SSF81536">
    <property type="entry name" value="Subunit III of photosystem I reaction centre, PsaF"/>
    <property type="match status" value="1"/>
</dbReference>
<dbReference type="STRING" id="564608.C1MPX0"/>
<keyword evidence="4" id="KW-0793">Thylakoid</keyword>
<dbReference type="PANTHER" id="PTHR34939">
    <property type="entry name" value="PHOTOSYSTEM I REACTION CENTER SUBUNIT III, CHLOROPLASTIC"/>
    <property type="match status" value="1"/>
</dbReference>
<dbReference type="KEGG" id="mpp:MICPUCDRAFT_26202"/>
<dbReference type="RefSeq" id="XP_003057659.1">
    <property type="nucleotide sequence ID" value="XM_003057613.1"/>
</dbReference>
<dbReference type="GO" id="GO:0009538">
    <property type="term" value="C:photosystem I reaction center"/>
    <property type="evidence" value="ECO:0007669"/>
    <property type="project" value="UniProtKB-UniRule"/>
</dbReference>
<keyword evidence="4" id="KW-0934">Plastid</keyword>
<keyword evidence="5" id="KW-0812">Transmembrane</keyword>
<keyword evidence="2 4" id="KW-0602">Photosynthesis</keyword>
<keyword evidence="3 4" id="KW-0603">Photosystem I</keyword>
<evidence type="ECO:0000256" key="3">
    <source>
        <dbReference type="ARBA" id="ARBA00022836"/>
    </source>
</evidence>
<evidence type="ECO:0000256" key="4">
    <source>
        <dbReference type="RuleBase" id="RU368107"/>
    </source>
</evidence>